<dbReference type="PANTHER" id="PTHR13832">
    <property type="entry name" value="PROTEIN PHOSPHATASE 2C"/>
    <property type="match status" value="1"/>
</dbReference>
<dbReference type="InterPro" id="IPR036457">
    <property type="entry name" value="PPM-type-like_dom_sf"/>
</dbReference>
<reference evidence="3" key="1">
    <citation type="submission" date="2021-12" db="EMBL/GenBank/DDBJ databases">
        <title>Curvularia clavata genome.</title>
        <authorList>
            <person name="Cao Y."/>
        </authorList>
    </citation>
    <scope>NUCLEOTIDE SEQUENCE</scope>
    <source>
        <strain evidence="3">Yc1106</strain>
    </source>
</reference>
<dbReference type="Pfam" id="PF00481">
    <property type="entry name" value="PP2C"/>
    <property type="match status" value="1"/>
</dbReference>
<sequence>MATLSVPSPGISSASLGNSIHRPLSTHGMPKQPRSISLERPHRFSAKSYPPPTLAHTPLTPDMSGPMSPPPMSAKSFGTFIDSEPSTPAYSPRIGGGWDNSSVVLVRPTSSSSEPASPTEPVWRMLQPLPVKAPPKPKPKSTPVVPQPKVPAVVAKEISSHTSHPTQEARHISRPTEFKLADLSQQHYPPKCEDIEPDPEKPGEHNASTPTSAAFGKLASKMKLMLRRKNTNVKKKEKKRREYEEVDRIEDSAFPTKTVIALILVGGLAYYLIDIVEPSWTDDVYAAFSSGDDASTLTTPLHFYRNRNEVQHTLDYHIPDPSAPLKDPNVAKFFSEQFEKLCFGWMMTEDDARKGVEGMEDVQMPITHGCRFRSNEPCEDFFALGTSPGPGEKLWNYWTVLDGHAGRHTAFYLQWCLIPMVSSALGALPRSASSPEIDNTIKNAFLAVDRSIMDRAKTAANWFPAANAAAIAALTPAFSGSCALLAAFDASTSTLRVACTGDSRAVLGRWDPSTSSYTAIPLSEDQTGFNASEVARLAQEHPDEPSIIDPKTGRLLGIAVTRAFGDHRWKWDNDLVKACQHKFWSTAPRAGSKTPPYMTAEPEVTETQVVRCDPEDYSGKSSSDSSAGKSDFLILASDGLWDRISSAHAVECVQRYLEARSRGKGSVLADPHLKSNPPDFSSVSSLATAQRNPFLPPTFPSSSTGGSAALEPGVTCDPEQDQTVDWKATPEFFAIEDENAAVCLARNAMGGTRRSLFLGILAGPEPLSRNAVDDTTIMVVFFDKLGDGKGKTAGKGDSGEGEKKKKRWWWPL</sequence>
<proteinExistence type="predicted"/>
<feature type="domain" description="PPM-type phosphatase" evidence="2">
    <location>
        <begin position="356"/>
        <end position="782"/>
    </location>
</feature>
<evidence type="ECO:0000313" key="3">
    <source>
        <dbReference type="EMBL" id="USP79123.1"/>
    </source>
</evidence>
<dbReference type="AlphaFoldDB" id="A0A9Q8ZE84"/>
<feature type="region of interest" description="Disordered" evidence="1">
    <location>
        <begin position="1"/>
        <end position="71"/>
    </location>
</feature>
<organism evidence="3 4">
    <name type="scientific">Curvularia clavata</name>
    <dbReference type="NCBI Taxonomy" id="95742"/>
    <lineage>
        <taxon>Eukaryota</taxon>
        <taxon>Fungi</taxon>
        <taxon>Dikarya</taxon>
        <taxon>Ascomycota</taxon>
        <taxon>Pezizomycotina</taxon>
        <taxon>Dothideomycetes</taxon>
        <taxon>Pleosporomycetidae</taxon>
        <taxon>Pleosporales</taxon>
        <taxon>Pleosporineae</taxon>
        <taxon>Pleosporaceae</taxon>
        <taxon>Curvularia</taxon>
    </lineage>
</organism>
<keyword evidence="4" id="KW-1185">Reference proteome</keyword>
<dbReference type="PANTHER" id="PTHR13832:SF792">
    <property type="entry name" value="GM14286P"/>
    <property type="match status" value="1"/>
</dbReference>
<evidence type="ECO:0000256" key="1">
    <source>
        <dbReference type="SAM" id="MobiDB-lite"/>
    </source>
</evidence>
<evidence type="ECO:0000313" key="4">
    <source>
        <dbReference type="Proteomes" id="UP001056012"/>
    </source>
</evidence>
<dbReference type="Gene3D" id="3.60.40.10">
    <property type="entry name" value="PPM-type phosphatase domain"/>
    <property type="match status" value="1"/>
</dbReference>
<dbReference type="SMART" id="SM00332">
    <property type="entry name" value="PP2Cc"/>
    <property type="match status" value="1"/>
</dbReference>
<dbReference type="EMBL" id="CP089277">
    <property type="protein sequence ID" value="USP79123.1"/>
    <property type="molecule type" value="Genomic_DNA"/>
</dbReference>
<gene>
    <name evidence="3" type="ORF">yc1106_06397</name>
</gene>
<evidence type="ECO:0000259" key="2">
    <source>
        <dbReference type="PROSITE" id="PS51746"/>
    </source>
</evidence>
<dbReference type="Proteomes" id="UP001056012">
    <property type="component" value="Chromosome 4"/>
</dbReference>
<dbReference type="GO" id="GO:0005739">
    <property type="term" value="C:mitochondrion"/>
    <property type="evidence" value="ECO:0007669"/>
    <property type="project" value="TreeGrafter"/>
</dbReference>
<protein>
    <recommendedName>
        <fullName evidence="2">PPM-type phosphatase domain-containing protein</fullName>
    </recommendedName>
</protein>
<dbReference type="PROSITE" id="PS51746">
    <property type="entry name" value="PPM_2"/>
    <property type="match status" value="1"/>
</dbReference>
<feature type="region of interest" description="Disordered" evidence="1">
    <location>
        <begin position="789"/>
        <end position="812"/>
    </location>
</feature>
<feature type="compositionally biased region" description="Low complexity" evidence="1">
    <location>
        <begin position="54"/>
        <end position="66"/>
    </location>
</feature>
<accession>A0A9Q8ZE84</accession>
<name>A0A9Q8ZE84_CURCL</name>
<feature type="compositionally biased region" description="Basic and acidic residues" evidence="1">
    <location>
        <begin position="190"/>
        <end position="204"/>
    </location>
</feature>
<dbReference type="VEuPathDB" id="FungiDB:yc1106_06397"/>
<feature type="region of interest" description="Disordered" evidence="1">
    <location>
        <begin position="188"/>
        <end position="211"/>
    </location>
</feature>
<dbReference type="OrthoDB" id="420076at2759"/>
<dbReference type="CDD" id="cd00143">
    <property type="entry name" value="PP2Cc"/>
    <property type="match status" value="1"/>
</dbReference>
<dbReference type="InterPro" id="IPR001932">
    <property type="entry name" value="PPM-type_phosphatase-like_dom"/>
</dbReference>
<dbReference type="GO" id="GO:0004741">
    <property type="term" value="F:[pyruvate dehydrogenase (acetyl-transferring)]-phosphatase activity"/>
    <property type="evidence" value="ECO:0007669"/>
    <property type="project" value="TreeGrafter"/>
</dbReference>
<dbReference type="SUPFAM" id="SSF81606">
    <property type="entry name" value="PP2C-like"/>
    <property type="match status" value="1"/>
</dbReference>
<dbReference type="InterPro" id="IPR015655">
    <property type="entry name" value="PP2C"/>
</dbReference>